<name>A0A8H4R926_9HELO</name>
<dbReference type="Gene3D" id="2.120.10.30">
    <property type="entry name" value="TolB, C-terminal domain"/>
    <property type="match status" value="1"/>
</dbReference>
<dbReference type="SUPFAM" id="SSF63829">
    <property type="entry name" value="Calcium-dependent phosphotriesterase"/>
    <property type="match status" value="1"/>
</dbReference>
<evidence type="ECO:0000313" key="2">
    <source>
        <dbReference type="Proteomes" id="UP000566819"/>
    </source>
</evidence>
<dbReference type="EMBL" id="JAAMPI010001490">
    <property type="protein sequence ID" value="KAF4625006.1"/>
    <property type="molecule type" value="Genomic_DNA"/>
</dbReference>
<dbReference type="PANTHER" id="PTHR42060:SF1">
    <property type="entry name" value="NHL REPEAT-CONTAINING PROTEIN"/>
    <property type="match status" value="1"/>
</dbReference>
<dbReference type="OrthoDB" id="9977941at2759"/>
<dbReference type="AlphaFoldDB" id="A0A8H4R926"/>
<evidence type="ECO:0008006" key="3">
    <source>
        <dbReference type="Google" id="ProtNLM"/>
    </source>
</evidence>
<dbReference type="PANTHER" id="PTHR42060">
    <property type="entry name" value="NHL REPEAT-CONTAINING PROTEIN-RELATED"/>
    <property type="match status" value="1"/>
</dbReference>
<gene>
    <name evidence="1" type="ORF">G7Y89_g13162</name>
</gene>
<dbReference type="InterPro" id="IPR011042">
    <property type="entry name" value="6-blade_b-propeller_TolB-like"/>
</dbReference>
<accession>A0A8H4R926</accession>
<keyword evidence="2" id="KW-1185">Reference proteome</keyword>
<evidence type="ECO:0000313" key="1">
    <source>
        <dbReference type="EMBL" id="KAF4625006.1"/>
    </source>
</evidence>
<proteinExistence type="predicted"/>
<dbReference type="Proteomes" id="UP000566819">
    <property type="component" value="Unassembled WGS sequence"/>
</dbReference>
<dbReference type="InterPro" id="IPR052998">
    <property type="entry name" value="Hetero-Diels-Alderase-like"/>
</dbReference>
<comment type="caution">
    <text evidence="1">The sequence shown here is derived from an EMBL/GenBank/DDBJ whole genome shotgun (WGS) entry which is preliminary data.</text>
</comment>
<reference evidence="1 2" key="1">
    <citation type="submission" date="2020-03" db="EMBL/GenBank/DDBJ databases">
        <title>Draft Genome Sequence of Cudoniella acicularis.</title>
        <authorList>
            <person name="Buettner E."/>
            <person name="Kellner H."/>
        </authorList>
    </citation>
    <scope>NUCLEOTIDE SEQUENCE [LARGE SCALE GENOMIC DNA]</scope>
    <source>
        <strain evidence="1 2">DSM 108380</strain>
    </source>
</reference>
<sequence>MAEGGVHKYGAEALKPHKTIATFPVGTFLENIAVRSNGTLLLSSMLSGEIFYLDPQAADPQSTITKIWDFNSSRDATKPRNENSESPYGSHAHAEAIVEHPTIPDVFYTLSGVNSQAGTWAIYSLDLRKFTPSSPVQTITVAKIADVPSATWLNGATIIPLPSPQLIIAESFQGKLISCDLATGTILTWLPHELLGKITTRPPWPAVNGVQYFRGSIFATVSDRSIVLRADVDLKTGKYIEGSLETVATDFNGDDLAFDEDGNAYIATNPSQTVEKLSELGIKGLTNGHREVVVGGKDLEETAGPTAVAFGRTEIDRKSIYVTTTGGLIVAVGEGPGLARVVRVDVGIQGEHTE</sequence>
<protein>
    <recommendedName>
        <fullName evidence="3">SMP-30/Gluconolactonase/LRE-like region domain-containing protein</fullName>
    </recommendedName>
</protein>
<organism evidence="1 2">
    <name type="scientific">Cudoniella acicularis</name>
    <dbReference type="NCBI Taxonomy" id="354080"/>
    <lineage>
        <taxon>Eukaryota</taxon>
        <taxon>Fungi</taxon>
        <taxon>Dikarya</taxon>
        <taxon>Ascomycota</taxon>
        <taxon>Pezizomycotina</taxon>
        <taxon>Leotiomycetes</taxon>
        <taxon>Helotiales</taxon>
        <taxon>Tricladiaceae</taxon>
        <taxon>Cudoniella</taxon>
    </lineage>
</organism>